<organism evidence="3 4">
    <name type="scientific">Amnibacterium soli</name>
    <dbReference type="NCBI Taxonomy" id="1282736"/>
    <lineage>
        <taxon>Bacteria</taxon>
        <taxon>Bacillati</taxon>
        <taxon>Actinomycetota</taxon>
        <taxon>Actinomycetes</taxon>
        <taxon>Micrococcales</taxon>
        <taxon>Microbacteriaceae</taxon>
        <taxon>Amnibacterium</taxon>
    </lineage>
</organism>
<evidence type="ECO:0000256" key="1">
    <source>
        <dbReference type="SAM" id="MobiDB-lite"/>
    </source>
</evidence>
<feature type="chain" id="PRO_5046454845" description="Bacterial Ig-like domain-containing protein" evidence="2">
    <location>
        <begin position="39"/>
        <end position="423"/>
    </location>
</feature>
<feature type="signal peptide" evidence="2">
    <location>
        <begin position="1"/>
        <end position="38"/>
    </location>
</feature>
<dbReference type="InterPro" id="IPR006311">
    <property type="entry name" value="TAT_signal"/>
</dbReference>
<dbReference type="RefSeq" id="WP_345482235.1">
    <property type="nucleotide sequence ID" value="NZ_BAABLP010000009.1"/>
</dbReference>
<sequence>MHNEFGTARRRRRFGITTAGCTVAVVVAGALAAPAAHASSITDLTTGIGSTVTGVGSAVTTTGTLLTGSGSTAPTTSPVLTTPILTTPVVDLPSAPTAGLPGLATVDGDGTGLTVDVGNGLVTVGAGTGSSTGSGISVGIGEGAVGATTGGSTTVTTADPTNGAPSVGGGSHIGVGTGGGVGTPTVPGAPTGGTSPAPAPSSSPVPRLLSATVAASVATVYPKKDGYRDTVSFLVKQETSTGAVIPVTGSAVLTKAGKAVKTWALVRSTQTLVWNGLVDGAVKPGTYLLRATARAGDGQAFTSSTRTVVSAKRLVTKSVSLSTGKVTKLTNKAMPKPARTSLVKGLPVRLRVITSAKGIKGVGKLVFTAGKKSFSVPVRSGKHAAGYIRVPRAFTAVHMRPVLKAKHGTVRSVKLIWKYGQLK</sequence>
<keyword evidence="4" id="KW-1185">Reference proteome</keyword>
<proteinExistence type="predicted"/>
<feature type="region of interest" description="Disordered" evidence="1">
    <location>
        <begin position="151"/>
        <end position="204"/>
    </location>
</feature>
<dbReference type="Proteomes" id="UP001500121">
    <property type="component" value="Unassembled WGS sequence"/>
</dbReference>
<dbReference type="PROSITE" id="PS51318">
    <property type="entry name" value="TAT"/>
    <property type="match status" value="1"/>
</dbReference>
<feature type="compositionally biased region" description="Gly residues" evidence="1">
    <location>
        <begin position="166"/>
        <end position="182"/>
    </location>
</feature>
<evidence type="ECO:0000313" key="4">
    <source>
        <dbReference type="Proteomes" id="UP001500121"/>
    </source>
</evidence>
<feature type="compositionally biased region" description="Low complexity" evidence="1">
    <location>
        <begin position="183"/>
        <end position="196"/>
    </location>
</feature>
<keyword evidence="2" id="KW-0732">Signal</keyword>
<gene>
    <name evidence="3" type="ORF">GCM10025783_30790</name>
</gene>
<evidence type="ECO:0000313" key="3">
    <source>
        <dbReference type="EMBL" id="GAA4755499.1"/>
    </source>
</evidence>
<protein>
    <recommendedName>
        <fullName evidence="5">Bacterial Ig-like domain-containing protein</fullName>
    </recommendedName>
</protein>
<evidence type="ECO:0000256" key="2">
    <source>
        <dbReference type="SAM" id="SignalP"/>
    </source>
</evidence>
<name>A0ABP8ZG97_9MICO</name>
<comment type="caution">
    <text evidence="3">The sequence shown here is derived from an EMBL/GenBank/DDBJ whole genome shotgun (WGS) entry which is preliminary data.</text>
</comment>
<accession>A0ABP8ZG97</accession>
<reference evidence="4" key="1">
    <citation type="journal article" date="2019" name="Int. J. Syst. Evol. Microbiol.">
        <title>The Global Catalogue of Microorganisms (GCM) 10K type strain sequencing project: providing services to taxonomists for standard genome sequencing and annotation.</title>
        <authorList>
            <consortium name="The Broad Institute Genomics Platform"/>
            <consortium name="The Broad Institute Genome Sequencing Center for Infectious Disease"/>
            <person name="Wu L."/>
            <person name="Ma J."/>
        </authorList>
    </citation>
    <scope>NUCLEOTIDE SEQUENCE [LARGE SCALE GENOMIC DNA]</scope>
    <source>
        <strain evidence="4">JCM 19015</strain>
    </source>
</reference>
<dbReference type="EMBL" id="BAABLP010000009">
    <property type="protein sequence ID" value="GAA4755499.1"/>
    <property type="molecule type" value="Genomic_DNA"/>
</dbReference>
<evidence type="ECO:0008006" key="5">
    <source>
        <dbReference type="Google" id="ProtNLM"/>
    </source>
</evidence>